<dbReference type="Gene3D" id="2.10.25.10">
    <property type="entry name" value="Laminin"/>
    <property type="match status" value="9"/>
</dbReference>
<evidence type="ECO:0000256" key="2">
    <source>
        <dbReference type="ARBA" id="ARBA00004613"/>
    </source>
</evidence>
<dbReference type="GO" id="GO:0007160">
    <property type="term" value="P:cell-matrix adhesion"/>
    <property type="evidence" value="ECO:0007669"/>
    <property type="project" value="InterPro"/>
</dbReference>
<evidence type="ECO:0000256" key="9">
    <source>
        <dbReference type="ARBA" id="ARBA00023136"/>
    </source>
</evidence>
<sequence>MEIVAVAGRDVILINVTKFPSDHPADLPLRFDFAYDNGTFSFTSSKPWYYLLTDLEAETAYTLSIQVFNSNVCVYQTDITTETDQACTLLCANGDCLLDNTLQYCWCQEGYELTQEDRSACSDIDECQRSPCPDNSTCSNTGGSYNCQCNSGFRLNNGHCEVFDACSFNPCMNGTCSVSGQTFTCTCPSSFTGQQCEIDLNSCVYNRCLNHGTCVSGKCECPTQFTGHRCQDDTNECSSRATNNCHDNATCTNEFGGYSCQCKTGYRGNGYKCYKIILLPYGDEANDDWFTGDDVYVHIRVPTGIPFEKSTYTSLFVISNGLISLGEGGWRIRYMYYPWGNGFDSVDVPLIAPFWDDFHPYYYYSYNWQSESGRVFYNVYDKTRQSLNSASESIVQEVARRVVKFGGKEDFNPTFVLKVTWNEVLMHYWRYNQGYPSTFQAIVASDGMDTYLIYNYKEDAMLWDERKRYWRSNRGLIGYTDGRFVREVESQGDYRPDQRVQNNGNGEKGQFFYHVTEALSQEDVTEARLSCVRWYVDELFSESWTPNSEPCPCTLLQALIDNRYEYSADLWVNNLNYWYYNRGFRSTDITEWRYDEARLGNCFQPRIGVGPRCCYGDNAQSFFGWWGWWGWAPLIEGPFGSRYERAQIPILDTSSSRWWWWTSIYYRDPKVFDRQYNASLDLDLVPRRQCCVDSMSSAHCNLYQEKRPAANCDFYVPPRPIFTWGDPHITTIDGILYTFNGLGEYHMVYVPGVFALQARTERAKKPDGTETDATIFTAFVAEDLAYENSGRVELELNSTNPASSVVVRVNGEIQTNLSEAEQTVNGTSMSIQVVNETVTVKFLSSTSLSVSASNSILSLQFTGGSSLRNVTRGLLGNFNDVKEDDFEFRNETTLSYESVLVTSSNEIINGTLSEAILYPFGQSWRVDQSETIFSYSSGGNYSFYNPTNAPEPPFFEILIEDIKNNPDYNTKVNTCTDEGEVSNTCLYDLLTTEDEMIAAATLQESNSAIQTTLFSANSPPTLRIMNASDVEGKNTWLVRINITSRLDLNVSDPDDENVTLSLQQQIPGVTIIGDSIEWTPTEENVAGARTNDSLKVIATDEVNSTSALTINIKLCVCRNNGSCDTDTIAEGVVETFQIVGCDCMEGYSGSNCSIFVDTCSLGACYPNVTCTNGTCGSCPNGTTGDGRNCTNIDSCESNPCEQNCESFFGGDYNCSCNPGFQVNLSDLAKCEDANECENEISPCLNASFTECINTIGSYRCDCTNGFTENGTLCVDIDECAENLDNCSKTSETCSNTQGSFFCSCKENYARVNGSCVNTLDCENNFHTCDETTENCVNSGSSYICDCKDGYHKVDGTCLDIKECASLNNCNSTTQICVEKDPGYVCELKPGYEGEGNNITDINECLEPQSCKPGYYCTNFPGGFNCISCAELSLDHQVLDVKTTSVTLLLDPAALFQSYEVWIFPSGVKQVFASFVTTVTDLNPSTTYNVSAVGVDSTYPRECLVFNPGATFETDSNVIRFGVWIQATYKDEYANLNSPESNNFTLIHEDVLKNELGLTSADNTTALNITGVNIIYLARGSVVTSGELVTDSNNISNVTIDDTQLDPSVYNNLTTIPLDIVPNAPRIISVLNATTSSILWEFENLTDAVQYDIRGKCGTTSFGVTTSQTLYTRNDVASNTICSLSVRALTKTLGKIFTRSEFSNTSTASTLPKLSNLAVTNTTHNQTTVTVSQVLRAIEYRFTVDGAGIQRTVVSKNGEAVIGNLSPTTEFTLSAVVEVRTVGNGILSSNLETILFRTDGNCPLFLDYCLNGGTCVDSQFDEPTCRCQYGYYGGQCESSSGPEAWRIAVGVVGGVLGFVLIFVIVYFCREKQLANKFKLSSFRKADETSQLYNEH</sequence>
<dbReference type="InterPro" id="IPR000152">
    <property type="entry name" value="EGF-type_Asp/Asn_hydroxyl_site"/>
</dbReference>
<dbReference type="GO" id="GO:0071944">
    <property type="term" value="C:cell periphery"/>
    <property type="evidence" value="ECO:0007669"/>
    <property type="project" value="UniProtKB-ARBA"/>
</dbReference>
<reference evidence="17" key="1">
    <citation type="submission" date="2020-04" db="EMBL/GenBank/DDBJ databases">
        <authorList>
            <person name="Neveu A P."/>
        </authorList>
    </citation>
    <scope>NUCLEOTIDE SEQUENCE</scope>
    <source>
        <tissue evidence="17">Whole embryo</tissue>
    </source>
</reference>
<evidence type="ECO:0000256" key="8">
    <source>
        <dbReference type="ARBA" id="ARBA00022989"/>
    </source>
</evidence>
<keyword evidence="11" id="KW-0325">Glycoprotein</keyword>
<dbReference type="FunFam" id="2.10.25.10:FF:000038">
    <property type="entry name" value="Fibrillin 2"/>
    <property type="match status" value="1"/>
</dbReference>
<proteinExistence type="evidence at transcript level"/>
<keyword evidence="5 13" id="KW-0812">Transmembrane</keyword>
<evidence type="ECO:0000313" key="17">
    <source>
        <dbReference type="EMBL" id="CAB3262801.1"/>
    </source>
</evidence>
<dbReference type="SMART" id="SM00539">
    <property type="entry name" value="NIDO"/>
    <property type="match status" value="1"/>
</dbReference>
<dbReference type="SMART" id="SM00060">
    <property type="entry name" value="FN3"/>
    <property type="match status" value="3"/>
</dbReference>
<feature type="domain" description="EGF-like" evidence="14">
    <location>
        <begin position="1797"/>
        <end position="1836"/>
    </location>
</feature>
<organism evidence="17">
    <name type="scientific">Phallusia mammillata</name>
    <dbReference type="NCBI Taxonomy" id="59560"/>
    <lineage>
        <taxon>Eukaryota</taxon>
        <taxon>Metazoa</taxon>
        <taxon>Chordata</taxon>
        <taxon>Tunicata</taxon>
        <taxon>Ascidiacea</taxon>
        <taxon>Phlebobranchia</taxon>
        <taxon>Ascidiidae</taxon>
        <taxon>Phallusia</taxon>
    </lineage>
</organism>
<dbReference type="InterPro" id="IPR005533">
    <property type="entry name" value="AMOP_dom"/>
</dbReference>
<feature type="transmembrane region" description="Helical" evidence="13">
    <location>
        <begin position="1844"/>
        <end position="1867"/>
    </location>
</feature>
<dbReference type="CDD" id="cd00054">
    <property type="entry name" value="EGF_CA"/>
    <property type="match status" value="7"/>
</dbReference>
<comment type="subcellular location">
    <subcellularLocation>
        <location evidence="1">Membrane</location>
    </subcellularLocation>
    <subcellularLocation>
        <location evidence="2">Secreted</location>
    </subcellularLocation>
</comment>
<feature type="domain" description="EGF-like" evidence="14">
    <location>
        <begin position="1191"/>
        <end position="1226"/>
    </location>
</feature>
<evidence type="ECO:0000256" key="7">
    <source>
        <dbReference type="ARBA" id="ARBA00022737"/>
    </source>
</evidence>
<keyword evidence="9 13" id="KW-0472">Membrane</keyword>
<dbReference type="PROSITE" id="PS00022">
    <property type="entry name" value="EGF_1"/>
    <property type="match status" value="4"/>
</dbReference>
<feature type="disulfide bond" evidence="12">
    <location>
        <begin position="1826"/>
        <end position="1835"/>
    </location>
</feature>
<dbReference type="GO" id="GO:0005576">
    <property type="term" value="C:extracellular region"/>
    <property type="evidence" value="ECO:0007669"/>
    <property type="project" value="UniProtKB-SubCell"/>
</dbReference>
<keyword evidence="6" id="KW-0732">Signal</keyword>
<feature type="disulfide bond" evidence="12">
    <location>
        <begin position="166"/>
        <end position="176"/>
    </location>
</feature>
<dbReference type="PANTHER" id="PTHR13802:SF52">
    <property type="entry name" value="MUCIN-4"/>
    <property type="match status" value="1"/>
</dbReference>
<dbReference type="PROSITE" id="PS01186">
    <property type="entry name" value="EGF_2"/>
    <property type="match status" value="6"/>
</dbReference>
<feature type="domain" description="EGF-like" evidence="14">
    <location>
        <begin position="199"/>
        <end position="231"/>
    </location>
</feature>
<dbReference type="InterPro" id="IPR018097">
    <property type="entry name" value="EGF_Ca-bd_CS"/>
</dbReference>
<evidence type="ECO:0000256" key="4">
    <source>
        <dbReference type="ARBA" id="ARBA00022536"/>
    </source>
</evidence>
<gene>
    <name evidence="17" type="primary">LOC100183467-002</name>
</gene>
<comment type="caution">
    <text evidence="12">Lacks conserved residue(s) required for the propagation of feature annotation.</text>
</comment>
<dbReference type="PROSITE" id="PS50856">
    <property type="entry name" value="AMOP"/>
    <property type="match status" value="1"/>
</dbReference>
<dbReference type="InterPro" id="IPR000742">
    <property type="entry name" value="EGF"/>
</dbReference>
<dbReference type="InterPro" id="IPR001881">
    <property type="entry name" value="EGF-like_Ca-bd_dom"/>
</dbReference>
<dbReference type="Pfam" id="PF06119">
    <property type="entry name" value="NIDO"/>
    <property type="match status" value="1"/>
</dbReference>
<keyword evidence="3" id="KW-0964">Secreted</keyword>
<dbReference type="InterPro" id="IPR051495">
    <property type="entry name" value="Epithelial_Barrier/Signaling"/>
</dbReference>
<evidence type="ECO:0000259" key="14">
    <source>
        <dbReference type="PROSITE" id="PS50026"/>
    </source>
</evidence>
<dbReference type="PROSITE" id="PS51233">
    <property type="entry name" value="VWFD"/>
    <property type="match status" value="1"/>
</dbReference>
<evidence type="ECO:0000256" key="13">
    <source>
        <dbReference type="SAM" id="Phobius"/>
    </source>
</evidence>
<protein>
    <submittedName>
        <fullName evidence="17">Uncharacterized protein LOC100183467</fullName>
    </submittedName>
</protein>
<dbReference type="FunFam" id="2.10.25.10:FF:000014">
    <property type="entry name" value="Latent-transforming growth factor beta-binding protein 3"/>
    <property type="match status" value="1"/>
</dbReference>
<evidence type="ECO:0000256" key="12">
    <source>
        <dbReference type="PROSITE-ProRule" id="PRU00076"/>
    </source>
</evidence>
<evidence type="ECO:0000256" key="5">
    <source>
        <dbReference type="ARBA" id="ARBA00022692"/>
    </source>
</evidence>
<dbReference type="PROSITE" id="PS01187">
    <property type="entry name" value="EGF_CA"/>
    <property type="match status" value="4"/>
</dbReference>
<feature type="disulfide bond" evidence="12">
    <location>
        <begin position="1243"/>
        <end position="1260"/>
    </location>
</feature>
<dbReference type="InterPro" id="IPR003886">
    <property type="entry name" value="NIDO_dom"/>
</dbReference>
<evidence type="ECO:0000259" key="15">
    <source>
        <dbReference type="PROSITE" id="PS50856"/>
    </source>
</evidence>
<dbReference type="InterPro" id="IPR024731">
    <property type="entry name" value="NELL2-like_EGF"/>
</dbReference>
<dbReference type="InterPro" id="IPR009030">
    <property type="entry name" value="Growth_fac_rcpt_cys_sf"/>
</dbReference>
<dbReference type="EMBL" id="LR786939">
    <property type="protein sequence ID" value="CAB3262801.1"/>
    <property type="molecule type" value="mRNA"/>
</dbReference>
<feature type="disulfide bond" evidence="12">
    <location>
        <begin position="221"/>
        <end position="230"/>
    </location>
</feature>
<evidence type="ECO:0000256" key="1">
    <source>
        <dbReference type="ARBA" id="ARBA00004370"/>
    </source>
</evidence>
<keyword evidence="7" id="KW-0677">Repeat</keyword>
<name>A0A6F9DHX5_9ASCI</name>
<evidence type="ECO:0000256" key="10">
    <source>
        <dbReference type="ARBA" id="ARBA00023157"/>
    </source>
</evidence>
<keyword evidence="8 13" id="KW-1133">Transmembrane helix</keyword>
<dbReference type="GO" id="GO:0016020">
    <property type="term" value="C:membrane"/>
    <property type="evidence" value="ECO:0007669"/>
    <property type="project" value="UniProtKB-SubCell"/>
</dbReference>
<feature type="domain" description="AMOP" evidence="15">
    <location>
        <begin position="523"/>
        <end position="707"/>
    </location>
</feature>
<dbReference type="GO" id="GO:0005509">
    <property type="term" value="F:calcium ion binding"/>
    <property type="evidence" value="ECO:0007669"/>
    <property type="project" value="InterPro"/>
</dbReference>
<dbReference type="SMART" id="SM00216">
    <property type="entry name" value="VWD"/>
    <property type="match status" value="1"/>
</dbReference>
<feature type="domain" description="EGF-like" evidence="14">
    <location>
        <begin position="233"/>
        <end position="274"/>
    </location>
</feature>
<keyword evidence="4 12" id="KW-0245">EGF-like domain</keyword>
<feature type="domain" description="EGF-like" evidence="14">
    <location>
        <begin position="123"/>
        <end position="161"/>
    </location>
</feature>
<evidence type="ECO:0000259" key="16">
    <source>
        <dbReference type="PROSITE" id="PS51233"/>
    </source>
</evidence>
<dbReference type="PROSITE" id="PS00010">
    <property type="entry name" value="ASX_HYDROXYL"/>
    <property type="match status" value="4"/>
</dbReference>
<dbReference type="InterPro" id="IPR049883">
    <property type="entry name" value="NOTCH1_EGF-like"/>
</dbReference>
<dbReference type="InterPro" id="IPR003961">
    <property type="entry name" value="FN3_dom"/>
</dbReference>
<dbReference type="Pfam" id="PF12947">
    <property type="entry name" value="EGF_3"/>
    <property type="match status" value="1"/>
</dbReference>
<accession>A0A6F9DHX5</accession>
<keyword evidence="10 12" id="KW-1015">Disulfide bond</keyword>
<dbReference type="PANTHER" id="PTHR13802">
    <property type="entry name" value="MUCIN 4-RELATED"/>
    <property type="match status" value="1"/>
</dbReference>
<dbReference type="SMART" id="SM00181">
    <property type="entry name" value="EGF"/>
    <property type="match status" value="12"/>
</dbReference>
<feature type="domain" description="EGF-like" evidence="14">
    <location>
        <begin position="162"/>
        <end position="197"/>
    </location>
</feature>
<feature type="disulfide bond" evidence="12">
    <location>
        <begin position="187"/>
        <end position="196"/>
    </location>
</feature>
<dbReference type="SUPFAM" id="SSF57184">
    <property type="entry name" value="Growth factor receptor domain"/>
    <property type="match status" value="2"/>
</dbReference>
<dbReference type="InterPro" id="IPR001846">
    <property type="entry name" value="VWF_type-D"/>
</dbReference>
<dbReference type="Pfam" id="PF00008">
    <property type="entry name" value="EGF"/>
    <property type="match status" value="1"/>
</dbReference>
<dbReference type="SMART" id="SM00179">
    <property type="entry name" value="EGF_CA"/>
    <property type="match status" value="10"/>
</dbReference>
<feature type="domain" description="EGF-like" evidence="14">
    <location>
        <begin position="1232"/>
        <end position="1274"/>
    </location>
</feature>
<evidence type="ECO:0000256" key="6">
    <source>
        <dbReference type="ARBA" id="ARBA00022729"/>
    </source>
</evidence>
<feature type="domain" description="VWFD" evidence="16">
    <location>
        <begin position="719"/>
        <end position="932"/>
    </location>
</feature>
<dbReference type="Pfam" id="PF07645">
    <property type="entry name" value="EGF_CA"/>
    <property type="match status" value="6"/>
</dbReference>
<dbReference type="SUPFAM" id="SSF57196">
    <property type="entry name" value="EGF/Laminin"/>
    <property type="match status" value="4"/>
</dbReference>
<dbReference type="PROSITE" id="PS50026">
    <property type="entry name" value="EGF_3"/>
    <property type="match status" value="7"/>
</dbReference>
<evidence type="ECO:0000256" key="11">
    <source>
        <dbReference type="ARBA" id="ARBA00023180"/>
    </source>
</evidence>
<evidence type="ECO:0000256" key="3">
    <source>
        <dbReference type="ARBA" id="ARBA00022525"/>
    </source>
</evidence>